<dbReference type="AlphaFoldDB" id="A0A075G5N6"/>
<name>A0A075G5N6_9EURY</name>
<keyword evidence="2 6" id="KW-0560">Oxidoreductase</keyword>
<organism evidence="6">
    <name type="scientific">uncultured marine group II/III euryarchaeote KM3_109_A02</name>
    <dbReference type="NCBI Taxonomy" id="1457849"/>
    <lineage>
        <taxon>Archaea</taxon>
        <taxon>Methanobacteriati</taxon>
        <taxon>Methanobacteriota</taxon>
        <taxon>environmental samples</taxon>
    </lineage>
</organism>
<dbReference type="EC" id="1.2.4.4" evidence="6"/>
<dbReference type="InterPro" id="IPR033248">
    <property type="entry name" value="Transketolase_C"/>
</dbReference>
<feature type="region of interest" description="Disordered" evidence="4">
    <location>
        <begin position="1"/>
        <end position="31"/>
    </location>
</feature>
<accession>A0A075G5N6</accession>
<dbReference type="GO" id="GO:0044272">
    <property type="term" value="P:sulfur compound biosynthetic process"/>
    <property type="evidence" value="ECO:0007669"/>
    <property type="project" value="UniProtKB-ARBA"/>
</dbReference>
<evidence type="ECO:0000259" key="5">
    <source>
        <dbReference type="SMART" id="SM00861"/>
    </source>
</evidence>
<dbReference type="InterPro" id="IPR001017">
    <property type="entry name" value="DH_E1"/>
</dbReference>
<dbReference type="SMART" id="SM00861">
    <property type="entry name" value="Transket_pyr"/>
    <property type="match status" value="1"/>
</dbReference>
<proteinExistence type="predicted"/>
<gene>
    <name evidence="6" type="primary">bkdA</name>
</gene>
<dbReference type="FunFam" id="3.40.50.920:FF:000001">
    <property type="entry name" value="Pyruvate dehydrogenase E1 beta subunit"/>
    <property type="match status" value="1"/>
</dbReference>
<dbReference type="PANTHER" id="PTHR43257">
    <property type="entry name" value="PYRUVATE DEHYDROGENASE E1 COMPONENT BETA SUBUNIT"/>
    <property type="match status" value="1"/>
</dbReference>
<dbReference type="Pfam" id="PF00676">
    <property type="entry name" value="E1_dh"/>
    <property type="match status" value="1"/>
</dbReference>
<dbReference type="Pfam" id="PF02779">
    <property type="entry name" value="Transket_pyr"/>
    <property type="match status" value="1"/>
</dbReference>
<dbReference type="PANTHER" id="PTHR43257:SF2">
    <property type="entry name" value="PYRUVATE DEHYDROGENASE E1 COMPONENT SUBUNIT BETA"/>
    <property type="match status" value="1"/>
</dbReference>
<evidence type="ECO:0000256" key="2">
    <source>
        <dbReference type="ARBA" id="ARBA00023002"/>
    </source>
</evidence>
<dbReference type="InterPro" id="IPR009014">
    <property type="entry name" value="Transketo_C/PFOR_II"/>
</dbReference>
<comment type="cofactor">
    <cofactor evidence="1">
        <name>thiamine diphosphate</name>
        <dbReference type="ChEBI" id="CHEBI:58937"/>
    </cofactor>
</comment>
<sequence>MNQSDLEQEAQRRDAAADELEGSPSNMVADVSSQTTLPNIWGAGWEPRAFLEFSSPLESETARIEFLRFFAERHDGHLELVSDAWDQSNPPSSFDGESFHSFSSDLLTTVRQALHDRLMAPSLSQVHSGEVMPMRTGELHLERRTARLLIDSALCLRRIAYYASITIEQRFEWQRMMTRTRVVDEHLKELFSEGLETPDGGRFGGKGFRSTWQEGVVACASALRRAVDLVGDVQSADVVAPMIRDVGLALAMGQTPVEVFAAQMGKSGSYMDGGHEASGGRDLHIGNWEKRVLPPTAPLPIASATTTGIALAASRLGIDRFHLAPVGEGCSSSGEFWEAMNLAGTRGLPMAFMIQNNQIALDTYVVGQSGAETYGDKGHAMGVPSWTIDGSDPGLFYASTAVAREFASDGGGSTLIHVETMRGCGHAHHHDDLYLGASSGNPPGYVDRGLLGYWADKDPLPNHRQLLLRMGYDESVLERMEVEEQGSADAARKEMEDMPWPEGNSVTKGVSTLHDASSHSEQFSRFEVEHDASDAPLEPGEISLTFSDAANSSSYSRAIQNAMASIADESGEGVVFMGEDMEVAGAFGMNLPLKAKGHSDKLLDMPLSEAVIIHSATGAALGGMRPMAEIQFGGFAALAMNALINNAAQLRWRWGADVPLTVRIPLGGKTRSGPYHANIIESWFINDPGLVMVFPSTPQDAYDLLVEAHALDDPVIYLEHIGLYGLRGGLTGWGDSISQVVDRESVHERLARGESSIGTARIVRGGKDLTIVTWGAMVHVAMKAASEASKKGIEVEVVDLRTISPFDARTSVDSVLRTGRLIVLQEAQWTGGLGNTVSSRILEEAFWCLEVPPVVVGALDTPVPFSPTLEDYTIPTADLVIRHIERMCL</sequence>
<dbReference type="GO" id="GO:0006082">
    <property type="term" value="P:organic acid metabolic process"/>
    <property type="evidence" value="ECO:0007669"/>
    <property type="project" value="UniProtKB-ARBA"/>
</dbReference>
<evidence type="ECO:0000313" key="6">
    <source>
        <dbReference type="EMBL" id="AIE99315.1"/>
    </source>
</evidence>
<feature type="domain" description="Transketolase-like pyrimidine-binding" evidence="5">
    <location>
        <begin position="553"/>
        <end position="726"/>
    </location>
</feature>
<dbReference type="EMBL" id="KF900560">
    <property type="protein sequence ID" value="AIE99315.1"/>
    <property type="molecule type" value="Genomic_DNA"/>
</dbReference>
<dbReference type="InterPro" id="IPR029061">
    <property type="entry name" value="THDP-binding"/>
</dbReference>
<reference evidence="6" key="1">
    <citation type="journal article" date="2014" name="Genome Biol. Evol.">
        <title>Pangenome evidence for extensive interdomain horizontal transfer affecting lineage core and shell genes in uncultured planktonic thaumarchaeota and euryarchaeota.</title>
        <authorList>
            <person name="Deschamps P."/>
            <person name="Zivanovic Y."/>
            <person name="Moreira D."/>
            <person name="Rodriguez-Valera F."/>
            <person name="Lopez-Garcia P."/>
        </authorList>
    </citation>
    <scope>NUCLEOTIDE SEQUENCE</scope>
</reference>
<protein>
    <submittedName>
        <fullName evidence="6">2-oxoisovalerate dehydrogenase beta subunit (BkdA)</fullName>
        <ecNumber evidence="6">1.2.4.4</ecNumber>
    </submittedName>
</protein>
<dbReference type="Pfam" id="PF02780">
    <property type="entry name" value="Transketolase_C"/>
    <property type="match status" value="1"/>
</dbReference>
<dbReference type="SUPFAM" id="SSF52922">
    <property type="entry name" value="TK C-terminal domain-like"/>
    <property type="match status" value="1"/>
</dbReference>
<dbReference type="Gene3D" id="3.40.50.920">
    <property type="match status" value="1"/>
</dbReference>
<evidence type="ECO:0000256" key="1">
    <source>
        <dbReference type="ARBA" id="ARBA00001964"/>
    </source>
</evidence>
<keyword evidence="3" id="KW-0786">Thiamine pyrophosphate</keyword>
<dbReference type="SUPFAM" id="SSF52518">
    <property type="entry name" value="Thiamin diphosphate-binding fold (THDP-binding)"/>
    <property type="match status" value="2"/>
</dbReference>
<dbReference type="InterPro" id="IPR005475">
    <property type="entry name" value="Transketolase-like_Pyr-bd"/>
</dbReference>
<dbReference type="GO" id="GO:0003863">
    <property type="term" value="F:branched-chain 2-oxo acid dehydrogenase activity"/>
    <property type="evidence" value="ECO:0007669"/>
    <property type="project" value="UniProtKB-EC"/>
</dbReference>
<evidence type="ECO:0000256" key="3">
    <source>
        <dbReference type="ARBA" id="ARBA00023052"/>
    </source>
</evidence>
<evidence type="ECO:0000256" key="4">
    <source>
        <dbReference type="SAM" id="MobiDB-lite"/>
    </source>
</evidence>
<dbReference type="Gene3D" id="3.40.50.970">
    <property type="match status" value="2"/>
</dbReference>